<evidence type="ECO:0000313" key="5">
    <source>
        <dbReference type="Proteomes" id="UP001156441"/>
    </source>
</evidence>
<dbReference type="PANTHER" id="PTHR43214">
    <property type="entry name" value="TWO-COMPONENT RESPONSE REGULATOR"/>
    <property type="match status" value="1"/>
</dbReference>
<feature type="region of interest" description="Disordered" evidence="2">
    <location>
        <begin position="1"/>
        <end position="32"/>
    </location>
</feature>
<dbReference type="Proteomes" id="UP001156441">
    <property type="component" value="Unassembled WGS sequence"/>
</dbReference>
<gene>
    <name evidence="4" type="ORF">JT362_07165</name>
</gene>
<dbReference type="SUPFAM" id="SSF46894">
    <property type="entry name" value="C-terminal effector domain of the bipartite response regulators"/>
    <property type="match status" value="1"/>
</dbReference>
<protein>
    <submittedName>
        <fullName evidence="4">Helix-turn-helix transcriptional regulator</fullName>
    </submittedName>
</protein>
<name>A0ABT2J4V6_9PSEU</name>
<comment type="caution">
    <text evidence="4">The sequence shown here is derived from an EMBL/GenBank/DDBJ whole genome shotgun (WGS) entry which is preliminary data.</text>
</comment>
<feature type="domain" description="HTH luxR-type" evidence="3">
    <location>
        <begin position="561"/>
        <end position="628"/>
    </location>
</feature>
<organism evidence="4 5">
    <name type="scientific">Actinophytocola gossypii</name>
    <dbReference type="NCBI Taxonomy" id="2812003"/>
    <lineage>
        <taxon>Bacteria</taxon>
        <taxon>Bacillati</taxon>
        <taxon>Actinomycetota</taxon>
        <taxon>Actinomycetes</taxon>
        <taxon>Pseudonocardiales</taxon>
        <taxon>Pseudonocardiaceae</taxon>
    </lineage>
</organism>
<dbReference type="PROSITE" id="PS50043">
    <property type="entry name" value="HTH_LUXR_2"/>
    <property type="match status" value="1"/>
</dbReference>
<dbReference type="PANTHER" id="PTHR43214:SF42">
    <property type="entry name" value="TRANSCRIPTIONAL REGULATORY PROTEIN DESR"/>
    <property type="match status" value="1"/>
</dbReference>
<dbReference type="Pfam" id="PF00196">
    <property type="entry name" value="GerE"/>
    <property type="match status" value="1"/>
</dbReference>
<dbReference type="EMBL" id="JAFFZE010000006">
    <property type="protein sequence ID" value="MCT2582897.1"/>
    <property type="molecule type" value="Genomic_DNA"/>
</dbReference>
<evidence type="ECO:0000313" key="4">
    <source>
        <dbReference type="EMBL" id="MCT2582897.1"/>
    </source>
</evidence>
<sequence length="628" mass="65715">MDLDTLPPTTETAEPPTTGTAERPVTGSAERPTTTAVDELLAAGLVRIAGTSLRLPSPLVRDTLYALATPAERHAAHAHLAATLTGPRATWHRAMATTDPALVDELVAAAALADHATAASLLERAADLTRLPESRAAHLLAAAERAWQAGRPGRARTLLTRARPEGHLQGIALLHGEIELRDGEPAVATHELAAARDPERPDEALLLAGEARRISGDLAGYRALAGRVTGTGLAAAHFAGLTATFAGRHDEAAEPLRHAIALGLAAPDVAAAVWATEAAFALGDVERAHECASAAVGRARLGGRASALPWALVHLALAAIALDRHRGAQAAIAEGLAAADAAGQRNTWVEHLSLRALSAALLGDRATAASTLDAAAPGIAERALGRPCAITAWATACLDLADDRPDDALGRLETMAAGVSGAQPAIQVLAAPQWVEAAVRAEQPDRAARVLATFDAWVTAGASPAWHALSSRCHALLATTLPDAEHHYSTAIDRHRRAGAAMELARTQLAYATCLRRHRRTRPARPLLRDALRGFRAAGADHWATKAQAALRATGEPVDPAPATLAGLTPQQAEISRLVAVGETNKEIARRLVISHRTVDHHLRNIFTALGVRSRVELAHRITSAQHG</sequence>
<dbReference type="CDD" id="cd06170">
    <property type="entry name" value="LuxR_C_like"/>
    <property type="match status" value="1"/>
</dbReference>
<reference evidence="4 5" key="1">
    <citation type="submission" date="2021-02" db="EMBL/GenBank/DDBJ databases">
        <title>Actinophytocola xerophila sp. nov., isolated from soil of cotton cropping field.</title>
        <authorList>
            <person name="Huang R."/>
            <person name="Chen X."/>
            <person name="Ge X."/>
            <person name="Liu W."/>
        </authorList>
    </citation>
    <scope>NUCLEOTIDE SEQUENCE [LARGE SCALE GENOMIC DNA]</scope>
    <source>
        <strain evidence="4 5">S1-96</strain>
    </source>
</reference>
<keyword evidence="1" id="KW-0238">DNA-binding</keyword>
<dbReference type="InterPro" id="IPR000792">
    <property type="entry name" value="Tscrpt_reg_LuxR_C"/>
</dbReference>
<evidence type="ECO:0000256" key="1">
    <source>
        <dbReference type="ARBA" id="ARBA00023125"/>
    </source>
</evidence>
<keyword evidence="5" id="KW-1185">Reference proteome</keyword>
<evidence type="ECO:0000259" key="3">
    <source>
        <dbReference type="PROSITE" id="PS50043"/>
    </source>
</evidence>
<dbReference type="InterPro" id="IPR016032">
    <property type="entry name" value="Sig_transdc_resp-reg_C-effctor"/>
</dbReference>
<proteinExistence type="predicted"/>
<dbReference type="PRINTS" id="PR00038">
    <property type="entry name" value="HTHLUXR"/>
</dbReference>
<dbReference type="InterPro" id="IPR036388">
    <property type="entry name" value="WH-like_DNA-bd_sf"/>
</dbReference>
<evidence type="ECO:0000256" key="2">
    <source>
        <dbReference type="SAM" id="MobiDB-lite"/>
    </source>
</evidence>
<dbReference type="SMART" id="SM00421">
    <property type="entry name" value="HTH_LUXR"/>
    <property type="match status" value="1"/>
</dbReference>
<feature type="compositionally biased region" description="Low complexity" evidence="2">
    <location>
        <begin position="1"/>
        <end position="21"/>
    </location>
</feature>
<dbReference type="Gene3D" id="1.10.10.10">
    <property type="entry name" value="Winged helix-like DNA-binding domain superfamily/Winged helix DNA-binding domain"/>
    <property type="match status" value="1"/>
</dbReference>
<dbReference type="InterPro" id="IPR039420">
    <property type="entry name" value="WalR-like"/>
</dbReference>
<accession>A0ABT2J4V6</accession>